<comment type="caution">
    <text evidence="2">The sequence shown here is derived from an EMBL/GenBank/DDBJ whole genome shotgun (WGS) entry which is preliminary data.</text>
</comment>
<dbReference type="Pfam" id="PF12128">
    <property type="entry name" value="DUF3584"/>
    <property type="match status" value="1"/>
</dbReference>
<protein>
    <submittedName>
        <fullName evidence="2">ATP-binding protein</fullName>
    </submittedName>
</protein>
<dbReference type="SUPFAM" id="SSF52540">
    <property type="entry name" value="P-loop containing nucleoside triphosphate hydrolases"/>
    <property type="match status" value="1"/>
</dbReference>
<evidence type="ECO:0000313" key="2">
    <source>
        <dbReference type="EMBL" id="MDK9556084.1"/>
    </source>
</evidence>
<feature type="coiled-coil region" evidence="1">
    <location>
        <begin position="671"/>
        <end position="760"/>
    </location>
</feature>
<evidence type="ECO:0000313" key="3">
    <source>
        <dbReference type="Proteomes" id="UP001223547"/>
    </source>
</evidence>
<keyword evidence="1" id="KW-0175">Coiled coil</keyword>
<keyword evidence="2" id="KW-0547">Nucleotide-binding</keyword>
<accession>A0ABT7H7T3</accession>
<feature type="coiled-coil region" evidence="1">
    <location>
        <begin position="295"/>
        <end position="400"/>
    </location>
</feature>
<gene>
    <name evidence="2" type="ORF">QQF73_00505</name>
</gene>
<dbReference type="EMBL" id="JASSQD010000001">
    <property type="protein sequence ID" value="MDK9556084.1"/>
    <property type="molecule type" value="Genomic_DNA"/>
</dbReference>
<sequence length="1243" mass="143319">MSQPSETFGLEQIILHHSYKKMAGKTVRIPCRERTHLSGDNGAGKTTILSLIPVFYGEEPERLVSKAGNKVSFLEFYLPSPQSMIVFEYTQQDGFCCVVLYRHRSNKLCYRFLRGAVDETVFSESMSDRLREGASAQEVIDLLKDQDIRVSRQILTIQDYRAIIQRDPDLIRRKGADSRSLKAEAGEFGLGGPQTQMRFIHKLAHVVLNKNNLMGNFKTMICETMFQDIHLNSAPIPLDAESLVSEIRSLKAFARETDRIRQCLIQNNERLALMDEALQVKLDMQATLVRDQDRLGLKEAELRALNDKIEELEAEFRDQQNERIRKIGEARTNMEQLEKRLTQLQETYNEYQDAELPEQVEALKTLPDVEKSLAETKRYYEMITSQIEEYERKYQEDMAKLKGDHAEWLAKLNDEISNKNSEHGKTEIKKSEALGEIERAKNKEVLETTQARQKGREKLLGDKSKLEGRIENIGYLESEQKLIDDASAEIEQADAKHQTAVDRQSVTDEAERKARIDHDAELNKHSQAKARLEEKTRARDELVESLNPEPDTWLAELRNQDPDWGSRLGRIIDPNLLQRKDLNPKLADDQVNSGLVMGWSLELDAIDIPAFADSESRIRERIERANQAIAVAVDQLSEAGQALKKADDHHTQCRNHNDDAKVQVRQKAQTLSTKRRQLKELKHGIQNALEERKKRIENDLAEIEGQIERHNEETENLLRGIEERFSEAHLESKNLWDEQLHSIEDQIKGLRDRAREGEEKHQEDLKQRHKTFLEVVSEEGLDAEEVSRTKKAVDQYERRIKELNEAKPIVEEYQRWLAQEWSQLESLNSRFTDAKGLYDRRVTEDTDKERTFKATMKEWRDKRKSLDQENAAINTALKNAVTIMDKIPEAGRGIEGREGDLKALTSTLQEYFSKLVDLKRAVMASYRSAQRVLQNYHGTQIHKTWDEIMQHRQAMMPSDEDFDPEAQALRHVEGLRILLESNLPQLESAAREHFANEAGKLVAYFEGLQNLHRKVRQVGAVLDRHINTNQKIESLENIRIVLTPKIQDEISWAPLKNFSESWKDWAPVNQRELPNDEILGGFQLVQSDLREAKIGTDIRSMVDLYIALTEDGREGYIRSEVDFEESSSRGLSYLAIMVIFMGVTRFLCPDERVRIIWPVDELATLSNNNVPRLAAMLEEANLTMMSACPDMNRALSRFFENKLYVQKGKIIEFTDDETMAMSAQKRSELKQKLAMSEEALDVH</sequence>
<organism evidence="2 3">
    <name type="scientific">Marinobacter albus</name>
    <dbReference type="NCBI Taxonomy" id="3030833"/>
    <lineage>
        <taxon>Bacteria</taxon>
        <taxon>Pseudomonadati</taxon>
        <taxon>Pseudomonadota</taxon>
        <taxon>Gammaproteobacteria</taxon>
        <taxon>Pseudomonadales</taxon>
        <taxon>Marinobacteraceae</taxon>
        <taxon>Marinobacter</taxon>
    </lineage>
</organism>
<keyword evidence="3" id="KW-1185">Reference proteome</keyword>
<dbReference type="Proteomes" id="UP001223547">
    <property type="component" value="Unassembled WGS sequence"/>
</dbReference>
<keyword evidence="2" id="KW-0067">ATP-binding</keyword>
<reference evidence="2 3" key="1">
    <citation type="submission" date="2023-05" db="EMBL/GenBank/DDBJ databases">
        <title>Marinobacter albus sp. nov., a marine bacterium isolated from sand in a coastal intertidal zone of huludao.</title>
        <authorList>
            <person name="Deng T."/>
        </authorList>
    </citation>
    <scope>NUCLEOTIDE SEQUENCE [LARGE SCALE GENOMIC DNA]</scope>
    <source>
        <strain evidence="2 3">M216</strain>
    </source>
</reference>
<name>A0ABT7H7T3_9GAMM</name>
<feature type="coiled-coil region" evidence="1">
    <location>
        <begin position="476"/>
        <end position="545"/>
    </location>
</feature>
<dbReference type="RefSeq" id="WP_285366837.1">
    <property type="nucleotide sequence ID" value="NZ_JASSQD010000001.1"/>
</dbReference>
<evidence type="ECO:0000256" key="1">
    <source>
        <dbReference type="SAM" id="Coils"/>
    </source>
</evidence>
<proteinExistence type="predicted"/>
<dbReference type="InterPro" id="IPR027417">
    <property type="entry name" value="P-loop_NTPase"/>
</dbReference>
<dbReference type="GO" id="GO:0005524">
    <property type="term" value="F:ATP binding"/>
    <property type="evidence" value="ECO:0007669"/>
    <property type="project" value="UniProtKB-KW"/>
</dbReference>
<dbReference type="InterPro" id="IPR021979">
    <property type="entry name" value="DUF3584"/>
</dbReference>